<evidence type="ECO:0008006" key="4">
    <source>
        <dbReference type="Google" id="ProtNLM"/>
    </source>
</evidence>
<dbReference type="EMBL" id="KB870808">
    <property type="protein sequence ID" value="EOA28899.1"/>
    <property type="molecule type" value="Genomic_DNA"/>
</dbReference>
<name>R0HGU1_9BRAS</name>
<dbReference type="PANTHER" id="PTHR47481:SF10">
    <property type="entry name" value="COPIA-LIKE POLYPROTEIN_RETROTRANSPOSON"/>
    <property type="match status" value="1"/>
</dbReference>
<dbReference type="Pfam" id="PF14223">
    <property type="entry name" value="Retrotran_gag_2"/>
    <property type="match status" value="1"/>
</dbReference>
<organism evidence="2 3">
    <name type="scientific">Capsella rubella</name>
    <dbReference type="NCBI Taxonomy" id="81985"/>
    <lineage>
        <taxon>Eukaryota</taxon>
        <taxon>Viridiplantae</taxon>
        <taxon>Streptophyta</taxon>
        <taxon>Embryophyta</taxon>
        <taxon>Tracheophyta</taxon>
        <taxon>Spermatophyta</taxon>
        <taxon>Magnoliopsida</taxon>
        <taxon>eudicotyledons</taxon>
        <taxon>Gunneridae</taxon>
        <taxon>Pentapetalae</taxon>
        <taxon>rosids</taxon>
        <taxon>malvids</taxon>
        <taxon>Brassicales</taxon>
        <taxon>Brassicaceae</taxon>
        <taxon>Camelineae</taxon>
        <taxon>Capsella</taxon>
    </lineage>
</organism>
<evidence type="ECO:0000313" key="2">
    <source>
        <dbReference type="EMBL" id="EOA28899.1"/>
    </source>
</evidence>
<protein>
    <recommendedName>
        <fullName evidence="4">Retrotransposon Copia-like N-terminal domain-containing protein</fullName>
    </recommendedName>
</protein>
<proteinExistence type="predicted"/>
<gene>
    <name evidence="2" type="ORF">CARUB_v10025144mg</name>
</gene>
<feature type="compositionally biased region" description="Basic residues" evidence="1">
    <location>
        <begin position="222"/>
        <end position="236"/>
    </location>
</feature>
<evidence type="ECO:0000313" key="3">
    <source>
        <dbReference type="Proteomes" id="UP000029121"/>
    </source>
</evidence>
<feature type="region of interest" description="Disordered" evidence="1">
    <location>
        <begin position="186"/>
        <end position="237"/>
    </location>
</feature>
<feature type="non-terminal residue" evidence="2">
    <location>
        <position position="336"/>
    </location>
</feature>
<dbReference type="eggNOG" id="KOG0017">
    <property type="taxonomic scope" value="Eukaryota"/>
</dbReference>
<dbReference type="AlphaFoldDB" id="R0HGU1"/>
<feature type="compositionally biased region" description="Low complexity" evidence="1">
    <location>
        <begin position="210"/>
        <end position="220"/>
    </location>
</feature>
<dbReference type="Proteomes" id="UP000029121">
    <property type="component" value="Unassembled WGS sequence"/>
</dbReference>
<reference evidence="3" key="1">
    <citation type="journal article" date="2013" name="Nat. Genet.">
        <title>The Capsella rubella genome and the genomic consequences of rapid mating system evolution.</title>
        <authorList>
            <person name="Slotte T."/>
            <person name="Hazzouri K.M."/>
            <person name="Agren J.A."/>
            <person name="Koenig D."/>
            <person name="Maumus F."/>
            <person name="Guo Y.L."/>
            <person name="Steige K."/>
            <person name="Platts A.E."/>
            <person name="Escobar J.S."/>
            <person name="Newman L.K."/>
            <person name="Wang W."/>
            <person name="Mandakova T."/>
            <person name="Vello E."/>
            <person name="Smith L.M."/>
            <person name="Henz S.R."/>
            <person name="Steffen J."/>
            <person name="Takuno S."/>
            <person name="Brandvain Y."/>
            <person name="Coop G."/>
            <person name="Andolfatto P."/>
            <person name="Hu T.T."/>
            <person name="Blanchette M."/>
            <person name="Clark R.M."/>
            <person name="Quesneville H."/>
            <person name="Nordborg M."/>
            <person name="Gaut B.S."/>
            <person name="Lysak M.A."/>
            <person name="Jenkins J."/>
            <person name="Grimwood J."/>
            <person name="Chapman J."/>
            <person name="Prochnik S."/>
            <person name="Shu S."/>
            <person name="Rokhsar D."/>
            <person name="Schmutz J."/>
            <person name="Weigel D."/>
            <person name="Wright S.I."/>
        </authorList>
    </citation>
    <scope>NUCLEOTIDE SEQUENCE [LARGE SCALE GENOMIC DNA]</scope>
    <source>
        <strain evidence="3">cv. Monte Gargano</strain>
    </source>
</reference>
<sequence length="336" mass="37755">MASPPPSNDKPFGISQIKAYIPITLDMSKLNYDKWRELFETHCLSFGVLDHIDGSSSSTPATEKVWKKRDGLVKMWIYGTISESILDTILKKNATARDLWLSIESLFHDNKEARALQLEHDLRTMVIGDRSVHDYCQNLKSTADLLANIDSPVSERVLVMHLLNGLSDKFDSIINMEEERLAKIVKPSSNHHDTPSSSTILYTTSDGTLRNNNNNNNFGRGNRGRNRGGGRFRGRGRYNNAYSSNTFTSPWYYNYPPQVYASTPAPSYPQQSYPHFLFNPSPPYHAPPHHTNHSGILGSHPSRPQAHLAYSSDPTSLTPLPASLTHAFNTMTLQEP</sequence>
<keyword evidence="3" id="KW-1185">Reference proteome</keyword>
<evidence type="ECO:0000256" key="1">
    <source>
        <dbReference type="SAM" id="MobiDB-lite"/>
    </source>
</evidence>
<dbReference type="PANTHER" id="PTHR47481">
    <property type="match status" value="1"/>
</dbReference>
<accession>R0HGU1</accession>
<feature type="compositionally biased region" description="Polar residues" evidence="1">
    <location>
        <begin position="195"/>
        <end position="209"/>
    </location>
</feature>